<accession>A0A5C3ES99</accession>
<keyword evidence="4" id="KW-0496">Mitochondrion</keyword>
<evidence type="ECO:0000256" key="2">
    <source>
        <dbReference type="ARBA" id="ARBA00022692"/>
    </source>
</evidence>
<evidence type="ECO:0000256" key="5">
    <source>
        <dbReference type="ARBA" id="ARBA00023136"/>
    </source>
</evidence>
<evidence type="ECO:0000256" key="3">
    <source>
        <dbReference type="ARBA" id="ARBA00022989"/>
    </source>
</evidence>
<evidence type="ECO:0000313" key="8">
    <source>
        <dbReference type="Proteomes" id="UP000323386"/>
    </source>
</evidence>
<feature type="region of interest" description="Disordered" evidence="6">
    <location>
        <begin position="210"/>
        <end position="232"/>
    </location>
</feature>
<keyword evidence="3" id="KW-1133">Transmembrane helix</keyword>
<dbReference type="GO" id="GO:0005741">
    <property type="term" value="C:mitochondrial outer membrane"/>
    <property type="evidence" value="ECO:0007669"/>
    <property type="project" value="TreeGrafter"/>
</dbReference>
<proteinExistence type="predicted"/>
<keyword evidence="8" id="KW-1185">Reference proteome</keyword>
<sequence length="789" mass="86313">MGFKDSASSSTAASASSSFAADVLSRFAPQLERYEASLALPSTPASDDQADLGTASTANQTAQATTNAAVSKAAADIVRAIPITDKAAVPSHSALVRLLDRLDQACQGDTNTAFDQGPSPISQDNAETLRLVALARITYAAYALGLDALLQDASRINDEAWFWTEVEESAYRTLAHLVQTLPHRIAALVGATLELAAENASHTVRGTMDLARHSTSSDKRANKSRPSSERDVTLRNTLRTILATPNMVTGILFPYQFRSEGSITFALVQQQAQDKQRARDRAFGQARAAQAVDDDEDEATSIKARKRRAKALRSAALKLSPTHMIRHEARCKRQGLMHERDLLAAKMGELALQQAAPGDSDDDEVSLDSLSAKAVESRLLQDLGAKVHRLASALDHDDSSGTSTSDEIKIDIEAASSSADALTTALRTLLQETLPRSRDRTRLILSPARFGQPSPLTQNWPSLVVYPIAALAVSRYLNNNWDGIAAKMHEAKETVRGFLVGWVWEPCVQLLETVRHGRDDAGVIISRESLQSDLESLERMVSTFTREKYGITGAELDAVASRVRQGDLTYVLKIYEDEMRSPLKSAVKGSLIQSLLIQIQKAKVDLEVAMSGIDKLLKSQQLLFGAVGVAPALGVLYLSVQWLKGKVSGSGTKRGRRNAENLRVRAWEALRRIDHLLSSPSSTHSTLPPLNHGLMLLDLSLLRSSSYPLLLSASKGNKHLAKRLQRQFLHDVRDLESSNLPRARREQSERQEERGTSLVDQQPGLGYWSRRAAVERMWRSWGGIIHVGV</sequence>
<keyword evidence="5" id="KW-0472">Membrane</keyword>
<evidence type="ECO:0000256" key="1">
    <source>
        <dbReference type="ARBA" id="ARBA00004225"/>
    </source>
</evidence>
<dbReference type="Proteomes" id="UP000323386">
    <property type="component" value="Unassembled WGS sequence"/>
</dbReference>
<organism evidence="7 8">
    <name type="scientific">Pseudozyma flocculosa</name>
    <dbReference type="NCBI Taxonomy" id="84751"/>
    <lineage>
        <taxon>Eukaryota</taxon>
        <taxon>Fungi</taxon>
        <taxon>Dikarya</taxon>
        <taxon>Basidiomycota</taxon>
        <taxon>Ustilaginomycotina</taxon>
        <taxon>Ustilaginomycetes</taxon>
        <taxon>Ustilaginales</taxon>
        <taxon>Ustilaginaceae</taxon>
        <taxon>Pseudozyma</taxon>
    </lineage>
</organism>
<feature type="region of interest" description="Disordered" evidence="6">
    <location>
        <begin position="740"/>
        <end position="760"/>
    </location>
</feature>
<keyword evidence="2" id="KW-0812">Transmembrane</keyword>
<reference evidence="7 8" key="1">
    <citation type="submission" date="2018-03" db="EMBL/GenBank/DDBJ databases">
        <authorList>
            <person name="Guldener U."/>
        </authorList>
    </citation>
    <scope>NUCLEOTIDE SEQUENCE [LARGE SCALE GENOMIC DNA]</scope>
    <source>
        <strain evidence="7 8">DAOM196992</strain>
    </source>
</reference>
<evidence type="ECO:0000256" key="6">
    <source>
        <dbReference type="SAM" id="MobiDB-lite"/>
    </source>
</evidence>
<comment type="subcellular location">
    <subcellularLocation>
        <location evidence="1">Mitochondrion membrane</location>
        <topology evidence="1">Multi-pass membrane protein</topology>
    </subcellularLocation>
</comment>
<dbReference type="AlphaFoldDB" id="A0A5C3ES99"/>
<dbReference type="PANTHER" id="PTHR28234:SF1">
    <property type="entry name" value="NUCLEAR CONTROL OF ATPASE PROTEIN 2"/>
    <property type="match status" value="1"/>
</dbReference>
<name>A0A5C3ES99_9BASI</name>
<feature type="compositionally biased region" description="Basic and acidic residues" evidence="6">
    <location>
        <begin position="743"/>
        <end position="755"/>
    </location>
</feature>
<dbReference type="OrthoDB" id="413313at2759"/>
<dbReference type="Pfam" id="PF08637">
    <property type="entry name" value="NCA2"/>
    <property type="match status" value="1"/>
</dbReference>
<evidence type="ECO:0000256" key="4">
    <source>
        <dbReference type="ARBA" id="ARBA00023128"/>
    </source>
</evidence>
<dbReference type="InterPro" id="IPR013946">
    <property type="entry name" value="NCA2-like"/>
</dbReference>
<evidence type="ECO:0000313" key="7">
    <source>
        <dbReference type="EMBL" id="SPO34730.1"/>
    </source>
</evidence>
<protein>
    <submittedName>
        <fullName evidence="7">Related to NCA2 - control of mitochondrial synthesis of Atp6p and Atp8p</fullName>
    </submittedName>
</protein>
<gene>
    <name evidence="7" type="ORF">PSFLO_00201</name>
</gene>
<dbReference type="PANTHER" id="PTHR28234">
    <property type="entry name" value="NUCLEAR CONTROL OF ATPASE PROTEIN 2"/>
    <property type="match status" value="1"/>
</dbReference>
<dbReference type="EMBL" id="OOIP01000001">
    <property type="protein sequence ID" value="SPO34730.1"/>
    <property type="molecule type" value="Genomic_DNA"/>
</dbReference>